<comment type="similarity">
    <text evidence="2">Belongs to the bacterial solute-binding protein 5 family.</text>
</comment>
<dbReference type="InterPro" id="IPR023765">
    <property type="entry name" value="SBP_5_CS"/>
</dbReference>
<comment type="caution">
    <text evidence="9">The sequence shown here is derived from an EMBL/GenBank/DDBJ whole genome shotgun (WGS) entry which is preliminary data.</text>
</comment>
<dbReference type="EMBL" id="JBHMAU010000048">
    <property type="protein sequence ID" value="MFB9776225.1"/>
    <property type="molecule type" value="Genomic_DNA"/>
</dbReference>
<keyword evidence="3" id="KW-0813">Transport</keyword>
<dbReference type="SUPFAM" id="SSF53850">
    <property type="entry name" value="Periplasmic binding protein-like II"/>
    <property type="match status" value="1"/>
</dbReference>
<dbReference type="PANTHER" id="PTHR30290:SF10">
    <property type="entry name" value="PERIPLASMIC OLIGOPEPTIDE-BINDING PROTEIN-RELATED"/>
    <property type="match status" value="1"/>
</dbReference>
<comment type="subcellular location">
    <subcellularLocation>
        <location evidence="1">Cell membrane</location>
        <topology evidence="1">Lipid-anchor</topology>
    </subcellularLocation>
</comment>
<evidence type="ECO:0000256" key="4">
    <source>
        <dbReference type="ARBA" id="ARBA00022729"/>
    </source>
</evidence>
<evidence type="ECO:0000313" key="10">
    <source>
        <dbReference type="Proteomes" id="UP001589707"/>
    </source>
</evidence>
<dbReference type="Proteomes" id="UP001589707">
    <property type="component" value="Unassembled WGS sequence"/>
</dbReference>
<evidence type="ECO:0000256" key="5">
    <source>
        <dbReference type="SAM" id="MobiDB-lite"/>
    </source>
</evidence>
<dbReference type="PIRSF" id="PIRSF002741">
    <property type="entry name" value="MppA"/>
    <property type="match status" value="1"/>
</dbReference>
<dbReference type="Gene3D" id="3.10.105.10">
    <property type="entry name" value="Dipeptide-binding Protein, Domain 3"/>
    <property type="match status" value="1"/>
</dbReference>
<keyword evidence="10" id="KW-1185">Reference proteome</keyword>
<organism evidence="9 10">
    <name type="scientific">Brevibacterium otitidis</name>
    <dbReference type="NCBI Taxonomy" id="53364"/>
    <lineage>
        <taxon>Bacteria</taxon>
        <taxon>Bacillati</taxon>
        <taxon>Actinomycetota</taxon>
        <taxon>Actinomycetes</taxon>
        <taxon>Micrococcales</taxon>
        <taxon>Brevibacteriaceae</taxon>
        <taxon>Brevibacterium</taxon>
    </lineage>
</organism>
<protein>
    <submittedName>
        <fullName evidence="9">ABC transporter substrate-binding protein</fullName>
    </submittedName>
</protein>
<evidence type="ECO:0000256" key="3">
    <source>
        <dbReference type="ARBA" id="ARBA00022448"/>
    </source>
</evidence>
<feature type="region of interest" description="Disordered" evidence="5">
    <location>
        <begin position="28"/>
        <end position="49"/>
    </location>
</feature>
<keyword evidence="4 7" id="KW-0732">Signal</keyword>
<evidence type="ECO:0000256" key="2">
    <source>
        <dbReference type="ARBA" id="ARBA00005695"/>
    </source>
</evidence>
<sequence>MLSHTLRRCAAGTMALALTALTATSLTGPASASTEQAPAVAAEGGDAEESTMRIATSGQVDNFNPFTSIYLTPTAVNRYVYENLVQYDAKDFGPTEGLAESWDTSEDGKEWTYKIREGMKWSDGEDITADDVVYTYTQMMEDPAMGAANGSLVQNFDSVEAPDDYTVVVTLKEPQAPNPGVEIPVVPEHVWSAKDDPAGDDNDTEVVGSGPYTLESFEANQSITLKANPNFWRGAPKIDTIQYTYYTNSDAQVQALRAGDVDFVTGLSPEQLKALEGAEGVETNVGESRRFTALGINSGVETPEGEAYGTGHEALKDLKVRQALRQGIDTETLREQVMQDYATAATSFVPESFEQWHLPANDTMDSHDPEAAKSLLDEAGWTEGADGIREKDGEKLSLRLLTDAQDPTEQSIGEFLTPWLKDLGVELKVESTDPDTISDRTLVGDYDMYITGWSVTPDPEYQLSINTCASRPDAEGNGPTSQDGYCSEAFDELYKKQHTEFDEAKRIEYVHEALQQHYDDVAQITLWYPNQLEAYRSDRFTGFGLQPTDGGVIGNQSGYWGFLSAEPADGAGAGEGGGMSPIAWVGIGIAVLAGAIGVPLALRRRKSDDRA</sequence>
<feature type="signal peptide" evidence="7">
    <location>
        <begin position="1"/>
        <end position="32"/>
    </location>
</feature>
<dbReference type="Gene3D" id="3.40.190.10">
    <property type="entry name" value="Periplasmic binding protein-like II"/>
    <property type="match status" value="1"/>
</dbReference>
<proteinExistence type="inferred from homology"/>
<accession>A0ABV5X1B5</accession>
<feature type="transmembrane region" description="Helical" evidence="6">
    <location>
        <begin position="582"/>
        <end position="602"/>
    </location>
</feature>
<name>A0ABV5X1B5_9MICO</name>
<feature type="domain" description="Solute-binding protein family 5" evidence="8">
    <location>
        <begin position="95"/>
        <end position="464"/>
    </location>
</feature>
<evidence type="ECO:0000313" key="9">
    <source>
        <dbReference type="EMBL" id="MFB9776225.1"/>
    </source>
</evidence>
<dbReference type="Pfam" id="PF00496">
    <property type="entry name" value="SBP_bac_5"/>
    <property type="match status" value="1"/>
</dbReference>
<reference evidence="9 10" key="1">
    <citation type="submission" date="2024-09" db="EMBL/GenBank/DDBJ databases">
        <authorList>
            <person name="Sun Q."/>
            <person name="Mori K."/>
        </authorList>
    </citation>
    <scope>NUCLEOTIDE SEQUENCE [LARGE SCALE GENOMIC DNA]</scope>
    <source>
        <strain evidence="9 10">JCM 11683</strain>
    </source>
</reference>
<evidence type="ECO:0000256" key="6">
    <source>
        <dbReference type="SAM" id="Phobius"/>
    </source>
</evidence>
<evidence type="ECO:0000256" key="1">
    <source>
        <dbReference type="ARBA" id="ARBA00004193"/>
    </source>
</evidence>
<keyword evidence="6" id="KW-0472">Membrane</keyword>
<dbReference type="InterPro" id="IPR000914">
    <property type="entry name" value="SBP_5_dom"/>
</dbReference>
<evidence type="ECO:0000256" key="7">
    <source>
        <dbReference type="SAM" id="SignalP"/>
    </source>
</evidence>
<dbReference type="RefSeq" id="WP_376840039.1">
    <property type="nucleotide sequence ID" value="NZ_JBHMAU010000048.1"/>
</dbReference>
<keyword evidence="6" id="KW-1133">Transmembrane helix</keyword>
<gene>
    <name evidence="9" type="ORF">ACFFN1_07385</name>
</gene>
<dbReference type="InterPro" id="IPR030678">
    <property type="entry name" value="Peptide/Ni-bd"/>
</dbReference>
<keyword evidence="6" id="KW-0812">Transmembrane</keyword>
<feature type="chain" id="PRO_5045848053" evidence="7">
    <location>
        <begin position="33"/>
        <end position="611"/>
    </location>
</feature>
<dbReference type="PROSITE" id="PS01040">
    <property type="entry name" value="SBP_BACTERIAL_5"/>
    <property type="match status" value="1"/>
</dbReference>
<dbReference type="CDD" id="cd00995">
    <property type="entry name" value="PBP2_NikA_DppA_OppA_like"/>
    <property type="match status" value="1"/>
</dbReference>
<dbReference type="InterPro" id="IPR039424">
    <property type="entry name" value="SBP_5"/>
</dbReference>
<evidence type="ECO:0000259" key="8">
    <source>
        <dbReference type="Pfam" id="PF00496"/>
    </source>
</evidence>
<dbReference type="PANTHER" id="PTHR30290">
    <property type="entry name" value="PERIPLASMIC BINDING COMPONENT OF ABC TRANSPORTER"/>
    <property type="match status" value="1"/>
</dbReference>